<gene>
    <name evidence="2" type="ORF">A3I86_00725</name>
</gene>
<dbReference type="Gene3D" id="3.30.70.60">
    <property type="match status" value="1"/>
</dbReference>
<evidence type="ECO:0008006" key="4">
    <source>
        <dbReference type="Google" id="ProtNLM"/>
    </source>
</evidence>
<evidence type="ECO:0000256" key="1">
    <source>
        <dbReference type="SAM" id="Phobius"/>
    </source>
</evidence>
<name>A0A1G2UHW3_9BACT</name>
<reference evidence="2 3" key="1">
    <citation type="journal article" date="2016" name="Nat. Commun.">
        <title>Thousands of microbial genomes shed light on interconnected biogeochemical processes in an aquifer system.</title>
        <authorList>
            <person name="Anantharaman K."/>
            <person name="Brown C.T."/>
            <person name="Hug L.A."/>
            <person name="Sharon I."/>
            <person name="Castelle C.J."/>
            <person name="Probst A.J."/>
            <person name="Thomas B.C."/>
            <person name="Singh A."/>
            <person name="Wilkins M.J."/>
            <person name="Karaoz U."/>
            <person name="Brodie E.L."/>
            <person name="Williams K.H."/>
            <person name="Hubbard S.S."/>
            <person name="Banfield J.F."/>
        </authorList>
    </citation>
    <scope>NUCLEOTIDE SEQUENCE [LARGE SCALE GENOMIC DNA]</scope>
</reference>
<evidence type="ECO:0000313" key="3">
    <source>
        <dbReference type="Proteomes" id="UP000177096"/>
    </source>
</evidence>
<evidence type="ECO:0000313" key="2">
    <source>
        <dbReference type="EMBL" id="OHB09017.1"/>
    </source>
</evidence>
<accession>A0A1G2UHW3</accession>
<keyword evidence="1" id="KW-0472">Membrane</keyword>
<dbReference type="Proteomes" id="UP000177096">
    <property type="component" value="Unassembled WGS sequence"/>
</dbReference>
<dbReference type="EMBL" id="MHWM01000013">
    <property type="protein sequence ID" value="OHB09017.1"/>
    <property type="molecule type" value="Genomic_DNA"/>
</dbReference>
<dbReference type="AlphaFoldDB" id="A0A1G2UHW3"/>
<comment type="caution">
    <text evidence="2">The sequence shown here is derived from an EMBL/GenBank/DDBJ whole genome shotgun (WGS) entry which is preliminary data.</text>
</comment>
<protein>
    <recommendedName>
        <fullName evidence="4">Type 4 fimbrial biogenesis protein PilO</fullName>
    </recommendedName>
</protein>
<dbReference type="InterPro" id="IPR014717">
    <property type="entry name" value="Transl_elong_EF1B/ribsomal_bS6"/>
</dbReference>
<organism evidence="2 3">
    <name type="scientific">Candidatus Zambryskibacteria bacterium RIFCSPLOWO2_02_FULL_39_14</name>
    <dbReference type="NCBI Taxonomy" id="1802769"/>
    <lineage>
        <taxon>Bacteria</taxon>
        <taxon>Candidatus Zambryskiibacteriota</taxon>
    </lineage>
</organism>
<proteinExistence type="predicted"/>
<keyword evidence="1" id="KW-1133">Transmembrane helix</keyword>
<sequence length="171" mass="19306">MILKNSKLFIMVLVLISTTLFIVLVLGVYIVRLKNNNTSELLNTADNFTETNALVQSIRIAQRSASEDIESFNNFVLSEDKLVPLIESIEEVGRKFGLETDITSVKGTEEELVEPHIISIAVETKGSWVSVMSFLHAIESLPNRVMINESSFYKEDDDWNSIIILSLYSFD</sequence>
<keyword evidence="1" id="KW-0812">Transmembrane</keyword>
<feature type="transmembrane region" description="Helical" evidence="1">
    <location>
        <begin position="9"/>
        <end position="31"/>
    </location>
</feature>